<evidence type="ECO:0000256" key="2">
    <source>
        <dbReference type="ARBA" id="ARBA00004358"/>
    </source>
</evidence>
<evidence type="ECO:0000256" key="10">
    <source>
        <dbReference type="ARBA" id="ARBA00022927"/>
    </source>
</evidence>
<dbReference type="EMBL" id="LASV01000073">
    <property type="protein sequence ID" value="KKA24166.1"/>
    <property type="molecule type" value="Genomic_DNA"/>
</dbReference>
<keyword evidence="9 20" id="KW-0732">Signal</keyword>
<dbReference type="PROSITE" id="PS51914">
    <property type="entry name" value="MRH"/>
    <property type="match status" value="1"/>
</dbReference>
<dbReference type="Gene3D" id="2.70.130.10">
    <property type="entry name" value="Mannose-6-phosphate receptor binding domain"/>
    <property type="match status" value="1"/>
</dbReference>
<keyword evidence="11 19" id="KW-1133">Transmembrane helix</keyword>
<protein>
    <recommendedName>
        <fullName evidence="6">Autophagy-related protein 27</fullName>
    </recommendedName>
</protein>
<evidence type="ECO:0000256" key="8">
    <source>
        <dbReference type="ARBA" id="ARBA00022692"/>
    </source>
</evidence>
<feature type="region of interest" description="Disordered" evidence="18">
    <location>
        <begin position="171"/>
        <end position="209"/>
    </location>
</feature>
<keyword evidence="8 19" id="KW-0812">Transmembrane</keyword>
<evidence type="ECO:0000256" key="14">
    <source>
        <dbReference type="ARBA" id="ARBA00023128"/>
    </source>
</evidence>
<evidence type="ECO:0000256" key="3">
    <source>
        <dbReference type="ARBA" id="ARBA00004472"/>
    </source>
</evidence>
<evidence type="ECO:0000256" key="18">
    <source>
        <dbReference type="SAM" id="MobiDB-lite"/>
    </source>
</evidence>
<evidence type="ECO:0000256" key="12">
    <source>
        <dbReference type="ARBA" id="ARBA00023006"/>
    </source>
</evidence>
<feature type="transmembrane region" description="Helical" evidence="19">
    <location>
        <begin position="252"/>
        <end position="272"/>
    </location>
</feature>
<evidence type="ECO:0000256" key="7">
    <source>
        <dbReference type="ARBA" id="ARBA00022448"/>
    </source>
</evidence>
<dbReference type="Proteomes" id="UP000053958">
    <property type="component" value="Unassembled WGS sequence"/>
</dbReference>
<feature type="compositionally biased region" description="Acidic residues" evidence="18">
    <location>
        <begin position="176"/>
        <end position="187"/>
    </location>
</feature>
<dbReference type="GO" id="GO:0034045">
    <property type="term" value="C:phagophore assembly site membrane"/>
    <property type="evidence" value="ECO:0007669"/>
    <property type="project" value="UniProtKB-SubCell"/>
</dbReference>
<evidence type="ECO:0000256" key="5">
    <source>
        <dbReference type="ARBA" id="ARBA00005363"/>
    </source>
</evidence>
<name>A0A0F4Z272_RASE3</name>
<comment type="subcellular location">
    <subcellularLocation>
        <location evidence="2">Cytoplasmic vesicle membrane</location>
        <topology evidence="2">Single-pass type I membrane protein</topology>
    </subcellularLocation>
    <subcellularLocation>
        <location evidence="4">Golgi apparatus membrane</location>
        <topology evidence="4">Single-pass type I membrane protein</topology>
    </subcellularLocation>
    <subcellularLocation>
        <location evidence="1">Mitochondrion membrane</location>
        <topology evidence="1">Single-pass membrane protein</topology>
    </subcellularLocation>
    <subcellularLocation>
        <location evidence="3">Preautophagosomal structure membrane</location>
        <topology evidence="3">Single-pass type I membrane protein</topology>
    </subcellularLocation>
</comment>
<evidence type="ECO:0000313" key="22">
    <source>
        <dbReference type="EMBL" id="KKA24166.1"/>
    </source>
</evidence>
<feature type="domain" description="MRH" evidence="21">
    <location>
        <begin position="24"/>
        <end position="240"/>
    </location>
</feature>
<keyword evidence="13" id="KW-0333">Golgi apparatus</keyword>
<dbReference type="PANTHER" id="PTHR15071:SF13">
    <property type="entry name" value="AUTOPHAGY-RELATED PROTEIN 27"/>
    <property type="match status" value="1"/>
</dbReference>
<keyword evidence="7" id="KW-0813">Transport</keyword>
<comment type="similarity">
    <text evidence="5">Belongs to the ATG27 family.</text>
</comment>
<feature type="compositionally biased region" description="Acidic residues" evidence="18">
    <location>
        <begin position="197"/>
        <end position="206"/>
    </location>
</feature>
<dbReference type="GO" id="GO:0031966">
    <property type="term" value="C:mitochondrial membrane"/>
    <property type="evidence" value="ECO:0007669"/>
    <property type="project" value="UniProtKB-SubCell"/>
</dbReference>
<dbReference type="Pfam" id="PF09451">
    <property type="entry name" value="ATG27"/>
    <property type="match status" value="1"/>
</dbReference>
<dbReference type="PANTHER" id="PTHR15071">
    <property type="entry name" value="MANNOSE-6-PHOSPHATE RECEPTOR FAMILY MEMBER"/>
    <property type="match status" value="1"/>
</dbReference>
<dbReference type="GO" id="GO:0006914">
    <property type="term" value="P:autophagy"/>
    <property type="evidence" value="ECO:0007669"/>
    <property type="project" value="UniProtKB-KW"/>
</dbReference>
<dbReference type="RefSeq" id="XP_013330778.1">
    <property type="nucleotide sequence ID" value="XM_013475324.1"/>
</dbReference>
<feature type="signal peptide" evidence="20">
    <location>
        <begin position="1"/>
        <end position="21"/>
    </location>
</feature>
<dbReference type="STRING" id="1408163.A0A0F4Z272"/>
<dbReference type="OrthoDB" id="29460at2759"/>
<accession>A0A0F4Z272</accession>
<keyword evidence="14" id="KW-0496">Mitochondrion</keyword>
<keyword evidence="12" id="KW-0072">Autophagy</keyword>
<evidence type="ECO:0000256" key="9">
    <source>
        <dbReference type="ARBA" id="ARBA00022729"/>
    </source>
</evidence>
<evidence type="ECO:0000256" key="11">
    <source>
        <dbReference type="ARBA" id="ARBA00022989"/>
    </source>
</evidence>
<dbReference type="InterPro" id="IPR018939">
    <property type="entry name" value="Autophagy-rel_prot_27"/>
</dbReference>
<evidence type="ECO:0000256" key="6">
    <source>
        <dbReference type="ARBA" id="ARBA00013776"/>
    </source>
</evidence>
<dbReference type="GO" id="GO:0030659">
    <property type="term" value="C:cytoplasmic vesicle membrane"/>
    <property type="evidence" value="ECO:0007669"/>
    <property type="project" value="UniProtKB-SubCell"/>
</dbReference>
<evidence type="ECO:0000256" key="13">
    <source>
        <dbReference type="ARBA" id="ARBA00023034"/>
    </source>
</evidence>
<dbReference type="AlphaFoldDB" id="A0A0F4Z272"/>
<gene>
    <name evidence="22" type="ORF">T310_1818</name>
</gene>
<evidence type="ECO:0000259" key="21">
    <source>
        <dbReference type="PROSITE" id="PS51914"/>
    </source>
</evidence>
<keyword evidence="16" id="KW-1015">Disulfide bond</keyword>
<keyword evidence="17" id="KW-0968">Cytoplasmic vesicle</keyword>
<keyword evidence="15 19" id="KW-0472">Membrane</keyword>
<proteinExistence type="inferred from homology"/>
<dbReference type="InterPro" id="IPR044865">
    <property type="entry name" value="MRH_dom"/>
</dbReference>
<dbReference type="GO" id="GO:0015031">
    <property type="term" value="P:protein transport"/>
    <property type="evidence" value="ECO:0007669"/>
    <property type="project" value="UniProtKB-KW"/>
</dbReference>
<keyword evidence="10" id="KW-0653">Protein transport</keyword>
<sequence>MRIQTPTSLALFSLLPGLASAVGFDCARVSVEGVKFDLSPLGGVHSLYHVDRFDDYIVNTTYVLNICNILKGASIRDGLKCGTSKNICGFETIIPKDSDEDGNIVKRAFPIVGFDHLGHGKKDPEVTRLKKNDPDADGLLVKLTGGEYRETPKSEPKETAAVIEFQCDPDRTGLEGLEDVAETEDDGEEKRRRDKGDEDEDEDDTDKENAGRSLKFRSFKLVDDTYILRLDWRTKYACENYVRDNPKSGGHWGFFTWIIIIGFLCAAAYLIFGSWLNYNRYGARGWDLLPHGDTIRDIPYIFQDWVRRVINTLQGPGARGGYSAV</sequence>
<dbReference type="GeneID" id="25314169"/>
<evidence type="ECO:0000256" key="4">
    <source>
        <dbReference type="ARBA" id="ARBA00004614"/>
    </source>
</evidence>
<evidence type="ECO:0000256" key="17">
    <source>
        <dbReference type="ARBA" id="ARBA00023329"/>
    </source>
</evidence>
<evidence type="ECO:0000256" key="16">
    <source>
        <dbReference type="ARBA" id="ARBA00023157"/>
    </source>
</evidence>
<keyword evidence="23" id="KW-1185">Reference proteome</keyword>
<evidence type="ECO:0000256" key="15">
    <source>
        <dbReference type="ARBA" id="ARBA00023136"/>
    </source>
</evidence>
<comment type="caution">
    <text evidence="22">The sequence shown here is derived from an EMBL/GenBank/DDBJ whole genome shotgun (WGS) entry which is preliminary data.</text>
</comment>
<organism evidence="22 23">
    <name type="scientific">Rasamsonia emersonii (strain ATCC 16479 / CBS 393.64 / IMI 116815)</name>
    <dbReference type="NCBI Taxonomy" id="1408163"/>
    <lineage>
        <taxon>Eukaryota</taxon>
        <taxon>Fungi</taxon>
        <taxon>Dikarya</taxon>
        <taxon>Ascomycota</taxon>
        <taxon>Pezizomycotina</taxon>
        <taxon>Eurotiomycetes</taxon>
        <taxon>Eurotiomycetidae</taxon>
        <taxon>Eurotiales</taxon>
        <taxon>Trichocomaceae</taxon>
        <taxon>Rasamsonia</taxon>
    </lineage>
</organism>
<feature type="chain" id="PRO_5002482103" description="Autophagy-related protein 27" evidence="20">
    <location>
        <begin position="22"/>
        <end position="325"/>
    </location>
</feature>
<evidence type="ECO:0000256" key="19">
    <source>
        <dbReference type="SAM" id="Phobius"/>
    </source>
</evidence>
<evidence type="ECO:0000256" key="1">
    <source>
        <dbReference type="ARBA" id="ARBA00004304"/>
    </source>
</evidence>
<evidence type="ECO:0000313" key="23">
    <source>
        <dbReference type="Proteomes" id="UP000053958"/>
    </source>
</evidence>
<dbReference type="InterPro" id="IPR009011">
    <property type="entry name" value="Man6P_isomerase_rcpt-bd_dom_sf"/>
</dbReference>
<evidence type="ECO:0000256" key="20">
    <source>
        <dbReference type="SAM" id="SignalP"/>
    </source>
</evidence>
<reference evidence="22 23" key="1">
    <citation type="submission" date="2015-04" db="EMBL/GenBank/DDBJ databases">
        <authorList>
            <person name="Heijne W.H."/>
            <person name="Fedorova N.D."/>
            <person name="Nierman W.C."/>
            <person name="Vollebregt A.W."/>
            <person name="Zhao Z."/>
            <person name="Wu L."/>
            <person name="Kumar M."/>
            <person name="Stam H."/>
            <person name="van den Berg M.A."/>
            <person name="Pel H.J."/>
        </authorList>
    </citation>
    <scope>NUCLEOTIDE SEQUENCE [LARGE SCALE GENOMIC DNA]</scope>
    <source>
        <strain evidence="22 23">CBS 393.64</strain>
    </source>
</reference>
<dbReference type="GO" id="GO:0000139">
    <property type="term" value="C:Golgi membrane"/>
    <property type="evidence" value="ECO:0007669"/>
    <property type="project" value="UniProtKB-SubCell"/>
</dbReference>
<dbReference type="SUPFAM" id="SSF50911">
    <property type="entry name" value="Mannose 6-phosphate receptor domain"/>
    <property type="match status" value="1"/>
</dbReference>